<dbReference type="InterPro" id="IPR035906">
    <property type="entry name" value="MetI-like_sf"/>
</dbReference>
<dbReference type="Proteomes" id="UP000698222">
    <property type="component" value="Unassembled WGS sequence"/>
</dbReference>
<evidence type="ECO:0000256" key="3">
    <source>
        <dbReference type="ARBA" id="ARBA00022475"/>
    </source>
</evidence>
<dbReference type="CDD" id="cd06261">
    <property type="entry name" value="TM_PBP2"/>
    <property type="match status" value="1"/>
</dbReference>
<organism evidence="10 11">
    <name type="scientific">Brachybacterium fresconis</name>
    <dbReference type="NCBI Taxonomy" id="173363"/>
    <lineage>
        <taxon>Bacteria</taxon>
        <taxon>Bacillati</taxon>
        <taxon>Actinomycetota</taxon>
        <taxon>Actinomycetes</taxon>
        <taxon>Micrococcales</taxon>
        <taxon>Dermabacteraceae</taxon>
        <taxon>Brachybacterium</taxon>
    </lineage>
</organism>
<evidence type="ECO:0000256" key="5">
    <source>
        <dbReference type="ARBA" id="ARBA00022989"/>
    </source>
</evidence>
<keyword evidence="6 7" id="KW-0472">Membrane</keyword>
<feature type="domain" description="ABC transmembrane type-1" evidence="9">
    <location>
        <begin position="108"/>
        <end position="298"/>
    </location>
</feature>
<evidence type="ECO:0000256" key="1">
    <source>
        <dbReference type="ARBA" id="ARBA00004651"/>
    </source>
</evidence>
<name>A0ABS4YKY1_9MICO</name>
<evidence type="ECO:0000256" key="7">
    <source>
        <dbReference type="RuleBase" id="RU363032"/>
    </source>
</evidence>
<feature type="transmembrane region" description="Helical" evidence="7">
    <location>
        <begin position="177"/>
        <end position="197"/>
    </location>
</feature>
<dbReference type="RefSeq" id="WP_209891311.1">
    <property type="nucleotide sequence ID" value="NZ_BAAAJV010000014.1"/>
</dbReference>
<comment type="caution">
    <text evidence="10">The sequence shown here is derived from an EMBL/GenBank/DDBJ whole genome shotgun (WGS) entry which is preliminary data.</text>
</comment>
<feature type="transmembrane region" description="Helical" evidence="7">
    <location>
        <begin position="218"/>
        <end position="240"/>
    </location>
</feature>
<keyword evidence="11" id="KW-1185">Reference proteome</keyword>
<gene>
    <name evidence="10" type="ORF">JOF44_002302</name>
</gene>
<evidence type="ECO:0000256" key="8">
    <source>
        <dbReference type="SAM" id="MobiDB-lite"/>
    </source>
</evidence>
<dbReference type="PROSITE" id="PS50928">
    <property type="entry name" value="ABC_TM1"/>
    <property type="match status" value="1"/>
</dbReference>
<dbReference type="Pfam" id="PF00528">
    <property type="entry name" value="BPD_transp_1"/>
    <property type="match status" value="1"/>
</dbReference>
<comment type="subcellular location">
    <subcellularLocation>
        <location evidence="1 7">Cell membrane</location>
        <topology evidence="1 7">Multi-pass membrane protein</topology>
    </subcellularLocation>
</comment>
<dbReference type="EMBL" id="JAGIOC010000001">
    <property type="protein sequence ID" value="MBP2409399.1"/>
    <property type="molecule type" value="Genomic_DNA"/>
</dbReference>
<keyword evidence="3" id="KW-1003">Cell membrane</keyword>
<evidence type="ECO:0000256" key="4">
    <source>
        <dbReference type="ARBA" id="ARBA00022692"/>
    </source>
</evidence>
<evidence type="ECO:0000256" key="2">
    <source>
        <dbReference type="ARBA" id="ARBA00022448"/>
    </source>
</evidence>
<feature type="transmembrane region" description="Helical" evidence="7">
    <location>
        <begin position="277"/>
        <end position="298"/>
    </location>
</feature>
<keyword evidence="4 7" id="KW-0812">Transmembrane</keyword>
<reference evidence="10 11" key="1">
    <citation type="submission" date="2021-03" db="EMBL/GenBank/DDBJ databases">
        <title>Sequencing the genomes of 1000 actinobacteria strains.</title>
        <authorList>
            <person name="Klenk H.-P."/>
        </authorList>
    </citation>
    <scope>NUCLEOTIDE SEQUENCE [LARGE SCALE GENOMIC DNA]</scope>
    <source>
        <strain evidence="10 11">DSM 14564</strain>
    </source>
</reference>
<feature type="transmembrane region" description="Helical" evidence="7">
    <location>
        <begin position="44"/>
        <end position="68"/>
    </location>
</feature>
<keyword evidence="5 7" id="KW-1133">Transmembrane helix</keyword>
<dbReference type="SUPFAM" id="SSF161098">
    <property type="entry name" value="MetI-like"/>
    <property type="match status" value="1"/>
</dbReference>
<comment type="similarity">
    <text evidence="7">Belongs to the binding-protein-dependent transport system permease family.</text>
</comment>
<accession>A0ABS4YKY1</accession>
<keyword evidence="10" id="KW-0762">Sugar transport</keyword>
<proteinExistence type="inferred from homology"/>
<dbReference type="InterPro" id="IPR000515">
    <property type="entry name" value="MetI-like"/>
</dbReference>
<evidence type="ECO:0000313" key="10">
    <source>
        <dbReference type="EMBL" id="MBP2409399.1"/>
    </source>
</evidence>
<evidence type="ECO:0000256" key="6">
    <source>
        <dbReference type="ARBA" id="ARBA00023136"/>
    </source>
</evidence>
<protein>
    <submittedName>
        <fullName evidence="10">Multiple sugar transport system permease protein/sn-glycerol 3-phosphate transport system permease protein</fullName>
    </submittedName>
</protein>
<keyword evidence="2 7" id="KW-0813">Transport</keyword>
<dbReference type="Gene3D" id="1.10.3720.10">
    <property type="entry name" value="MetI-like"/>
    <property type="match status" value="1"/>
</dbReference>
<dbReference type="PANTHER" id="PTHR43744:SF13">
    <property type="entry name" value="SN-GLYCEROL-3-PHOSPHATE TRANSPORT INTEGRAL MEMBRANE PROTEIN ABC TRANSPORTER UGPE-RELATED"/>
    <property type="match status" value="1"/>
</dbReference>
<feature type="compositionally biased region" description="Low complexity" evidence="8">
    <location>
        <begin position="8"/>
        <end position="31"/>
    </location>
</feature>
<feature type="transmembrane region" description="Helical" evidence="7">
    <location>
        <begin position="143"/>
        <end position="165"/>
    </location>
</feature>
<feature type="region of interest" description="Disordered" evidence="8">
    <location>
        <begin position="1"/>
        <end position="40"/>
    </location>
</feature>
<dbReference type="PANTHER" id="PTHR43744">
    <property type="entry name" value="ABC TRANSPORTER PERMEASE PROTEIN MG189-RELATED-RELATED"/>
    <property type="match status" value="1"/>
</dbReference>
<feature type="transmembrane region" description="Helical" evidence="7">
    <location>
        <begin position="107"/>
        <end position="136"/>
    </location>
</feature>
<evidence type="ECO:0000259" key="9">
    <source>
        <dbReference type="PROSITE" id="PS50928"/>
    </source>
</evidence>
<sequence>MSSLTLHPDPASGAPATSGASAEGTLGGPRANRGRSRGPRRPRWVTGVLVAGVLATIAVFLVPLFWLFSSSLKPHGEIYSWPLQWIPTSLTLENFTEAWSSAPFDRFFVNSIVTTGVGTFLEISLAILCAYAFVFVEFRFKKIAFALIIASLMLPGHVTLIVNYITVANLGWLNSYAGIILPGIASAFAMFLLYQYMRTIDRDILQAAEIDGAGHIRRMLTIVVPLSSPMILTATLIVMVGKWNEYVWPLIVTSTADMRTLPIGLLFLRSQEGYSNWGVIMAGAVFVSLPMLILFFLAQKRIIGGLAAGALK</sequence>
<evidence type="ECO:0000313" key="11">
    <source>
        <dbReference type="Proteomes" id="UP000698222"/>
    </source>
</evidence>